<dbReference type="GO" id="GO:0017150">
    <property type="term" value="F:tRNA dihydrouridine synthase activity"/>
    <property type="evidence" value="ECO:0007669"/>
    <property type="project" value="InterPro"/>
</dbReference>
<evidence type="ECO:0000256" key="6">
    <source>
        <dbReference type="ARBA" id="ARBA00022694"/>
    </source>
</evidence>
<dbReference type="PANTHER" id="PTHR11082:SF25">
    <property type="entry name" value="DUS-LIKE FMN-BINDING DOMAIN-CONTAINING PROTEIN"/>
    <property type="match status" value="1"/>
</dbReference>
<dbReference type="EC" id="1.3.1.-" evidence="12"/>
<dbReference type="Proteomes" id="UP000229834">
    <property type="component" value="Unassembled WGS sequence"/>
</dbReference>
<sequence>MNFWKKLNKPILALAPMADVTDPAFRFIIAKYSKYEGSDVGQYGNKNTNKYQKFTPHPHLEVKLPSGGLGIPTGGPDVMWTEFISADGLALAPEKGRKKLLKDLEFTEIERPIVAQFFTSKPKMMEKAGRLAYELGFDGVDINMGCPDKSIEKQGSGAALIKNPALARELISAAKSGAKGLPVSVKTRIGYGKNEMEEWIPELIKENPAAIIVHARTRKEMSKTPARWESIKTAVRIRNELKSETLILGNGDVLSIEDAYSKIKDSGCDGAMLGRAIFGNPFLFRNKNVLSKIEGPYIPTVKEKLSVLVEHTTLFEKILGDIKNFSVMKKHYKAYVSGFEGAVGLRAKLMETNSAGEVKKIVEEYLQTVDNY</sequence>
<dbReference type="InterPro" id="IPR035587">
    <property type="entry name" value="DUS-like_FMN-bd"/>
</dbReference>
<evidence type="ECO:0000256" key="9">
    <source>
        <dbReference type="ARBA" id="ARBA00023002"/>
    </source>
</evidence>
<comment type="catalytic activity">
    <reaction evidence="10">
        <text>a 5,6-dihydrouridine in tRNA + NADP(+) = a uridine in tRNA + NADPH + H(+)</text>
        <dbReference type="Rhea" id="RHEA:23624"/>
        <dbReference type="Rhea" id="RHEA-COMP:13339"/>
        <dbReference type="Rhea" id="RHEA-COMP:13887"/>
        <dbReference type="ChEBI" id="CHEBI:15378"/>
        <dbReference type="ChEBI" id="CHEBI:57783"/>
        <dbReference type="ChEBI" id="CHEBI:58349"/>
        <dbReference type="ChEBI" id="CHEBI:65315"/>
        <dbReference type="ChEBI" id="CHEBI:74443"/>
    </reaction>
</comment>
<dbReference type="Gene3D" id="1.10.1200.80">
    <property type="entry name" value="Putative flavin oxidoreducatase, domain 2"/>
    <property type="match status" value="1"/>
</dbReference>
<feature type="active site" description="Proton donor" evidence="13">
    <location>
        <position position="146"/>
    </location>
</feature>
<keyword evidence="5 12" id="KW-0288">FMN</keyword>
<dbReference type="EMBL" id="PCVC01000065">
    <property type="protein sequence ID" value="PIQ66792.1"/>
    <property type="molecule type" value="Genomic_DNA"/>
</dbReference>
<gene>
    <name evidence="16" type="ORF">COV95_02210</name>
</gene>
<protein>
    <recommendedName>
        <fullName evidence="12">tRNA-dihydrouridine synthase</fullName>
        <ecNumber evidence="12">1.3.1.-</ecNumber>
    </recommendedName>
</protein>
<evidence type="ECO:0000256" key="8">
    <source>
        <dbReference type="ARBA" id="ARBA00022884"/>
    </source>
</evidence>
<evidence type="ECO:0000256" key="12">
    <source>
        <dbReference type="PIRNR" id="PIRNR006621"/>
    </source>
</evidence>
<evidence type="ECO:0000256" key="10">
    <source>
        <dbReference type="ARBA" id="ARBA00048205"/>
    </source>
</evidence>
<organism evidence="16 17">
    <name type="scientific">Candidatus Zambryskibacteria bacterium CG11_big_fil_rev_8_21_14_0_20_40_24</name>
    <dbReference type="NCBI Taxonomy" id="1975116"/>
    <lineage>
        <taxon>Bacteria</taxon>
        <taxon>Candidatus Zambryskiibacteriota</taxon>
    </lineage>
</organism>
<keyword evidence="14" id="KW-0547">Nucleotide-binding</keyword>
<evidence type="ECO:0000256" key="1">
    <source>
        <dbReference type="ARBA" id="ARBA00001917"/>
    </source>
</evidence>
<dbReference type="Gene3D" id="3.20.20.70">
    <property type="entry name" value="Aldolase class I"/>
    <property type="match status" value="1"/>
</dbReference>
<dbReference type="CDD" id="cd02801">
    <property type="entry name" value="DUS_like_FMN"/>
    <property type="match status" value="1"/>
</dbReference>
<feature type="binding site" evidence="14">
    <location>
        <position position="116"/>
    </location>
    <ligand>
        <name>FMN</name>
        <dbReference type="ChEBI" id="CHEBI:58210"/>
    </ligand>
</feature>
<keyword evidence="7" id="KW-0521">NADP</keyword>
<evidence type="ECO:0000256" key="2">
    <source>
        <dbReference type="ARBA" id="ARBA00002790"/>
    </source>
</evidence>
<evidence type="ECO:0000256" key="5">
    <source>
        <dbReference type="ARBA" id="ARBA00022643"/>
    </source>
</evidence>
<feature type="binding site" evidence="14">
    <location>
        <position position="186"/>
    </location>
    <ligand>
        <name>FMN</name>
        <dbReference type="ChEBI" id="CHEBI:58210"/>
    </ligand>
</feature>
<evidence type="ECO:0000256" key="13">
    <source>
        <dbReference type="PIRSR" id="PIRSR006621-1"/>
    </source>
</evidence>
<dbReference type="SUPFAM" id="SSF51395">
    <property type="entry name" value="FMN-linked oxidoreductases"/>
    <property type="match status" value="1"/>
</dbReference>
<evidence type="ECO:0000256" key="7">
    <source>
        <dbReference type="ARBA" id="ARBA00022857"/>
    </source>
</evidence>
<keyword evidence="6 12" id="KW-0819">tRNA processing</keyword>
<reference evidence="16 17" key="1">
    <citation type="submission" date="2017-09" db="EMBL/GenBank/DDBJ databases">
        <title>Depth-based differentiation of microbial function through sediment-hosted aquifers and enrichment of novel symbionts in the deep terrestrial subsurface.</title>
        <authorList>
            <person name="Probst A.J."/>
            <person name="Ladd B."/>
            <person name="Jarett J.K."/>
            <person name="Geller-Mcgrath D.E."/>
            <person name="Sieber C.M."/>
            <person name="Emerson J.B."/>
            <person name="Anantharaman K."/>
            <person name="Thomas B.C."/>
            <person name="Malmstrom R."/>
            <person name="Stieglmeier M."/>
            <person name="Klingl A."/>
            <person name="Woyke T."/>
            <person name="Ryan C.M."/>
            <person name="Banfield J.F."/>
        </authorList>
    </citation>
    <scope>NUCLEOTIDE SEQUENCE [LARGE SCALE GENOMIC DNA]</scope>
    <source>
        <strain evidence="16">CG11_big_fil_rev_8_21_14_0_20_40_24</strain>
    </source>
</reference>
<feature type="domain" description="DUS-like FMN-binding" evidence="15">
    <location>
        <begin position="14"/>
        <end position="365"/>
    </location>
</feature>
<dbReference type="InterPro" id="IPR024036">
    <property type="entry name" value="tRNA-dHydroUridine_Synthase_C"/>
</dbReference>
<dbReference type="PANTHER" id="PTHR11082">
    <property type="entry name" value="TRNA-DIHYDROURIDINE SYNTHASE"/>
    <property type="match status" value="1"/>
</dbReference>
<dbReference type="PROSITE" id="PS01136">
    <property type="entry name" value="UPF0034"/>
    <property type="match status" value="1"/>
</dbReference>
<evidence type="ECO:0000256" key="4">
    <source>
        <dbReference type="ARBA" id="ARBA00022630"/>
    </source>
</evidence>
<evidence type="ECO:0000313" key="17">
    <source>
        <dbReference type="Proteomes" id="UP000229834"/>
    </source>
</evidence>
<dbReference type="InterPro" id="IPR001269">
    <property type="entry name" value="DUS_fam"/>
</dbReference>
<dbReference type="InterPro" id="IPR018517">
    <property type="entry name" value="tRNA_hU_synthase_CS"/>
</dbReference>
<dbReference type="AlphaFoldDB" id="A0A2H0K6C1"/>
<keyword evidence="9 12" id="KW-0560">Oxidoreductase</keyword>
<comment type="function">
    <text evidence="2 12">Catalyzes the synthesis of 5,6-dihydrouridine (D), a modified base found in the D-loop of most tRNAs, via the reduction of the C5-C6 double bond in target uridines.</text>
</comment>
<comment type="catalytic activity">
    <reaction evidence="11">
        <text>a 5,6-dihydrouridine in tRNA + NAD(+) = a uridine in tRNA + NADH + H(+)</text>
        <dbReference type="Rhea" id="RHEA:54452"/>
        <dbReference type="Rhea" id="RHEA-COMP:13339"/>
        <dbReference type="Rhea" id="RHEA-COMP:13887"/>
        <dbReference type="ChEBI" id="CHEBI:15378"/>
        <dbReference type="ChEBI" id="CHEBI:57540"/>
        <dbReference type="ChEBI" id="CHEBI:57945"/>
        <dbReference type="ChEBI" id="CHEBI:65315"/>
        <dbReference type="ChEBI" id="CHEBI:74443"/>
    </reaction>
</comment>
<keyword evidence="4 12" id="KW-0285">Flavoprotein</keyword>
<comment type="similarity">
    <text evidence="12">Belongs to the dus family.</text>
</comment>
<evidence type="ECO:0000259" key="15">
    <source>
        <dbReference type="Pfam" id="PF01207"/>
    </source>
</evidence>
<feature type="binding site" evidence="14">
    <location>
        <position position="214"/>
    </location>
    <ligand>
        <name>FMN</name>
        <dbReference type="ChEBI" id="CHEBI:58210"/>
    </ligand>
</feature>
<proteinExistence type="inferred from homology"/>
<evidence type="ECO:0000313" key="16">
    <source>
        <dbReference type="EMBL" id="PIQ66792.1"/>
    </source>
</evidence>
<name>A0A2H0K6C1_9BACT</name>
<dbReference type="InterPro" id="IPR013785">
    <property type="entry name" value="Aldolase_TIM"/>
</dbReference>
<keyword evidence="3" id="KW-0820">tRNA-binding</keyword>
<feature type="binding site" evidence="14">
    <location>
        <begin position="274"/>
        <end position="275"/>
    </location>
    <ligand>
        <name>FMN</name>
        <dbReference type="ChEBI" id="CHEBI:58210"/>
    </ligand>
</feature>
<dbReference type="Pfam" id="PF01207">
    <property type="entry name" value="Dus"/>
    <property type="match status" value="1"/>
</dbReference>
<accession>A0A2H0K6C1</accession>
<evidence type="ECO:0000256" key="3">
    <source>
        <dbReference type="ARBA" id="ARBA00022555"/>
    </source>
</evidence>
<evidence type="ECO:0000256" key="11">
    <source>
        <dbReference type="ARBA" id="ARBA00048802"/>
    </source>
</evidence>
<evidence type="ECO:0000256" key="14">
    <source>
        <dbReference type="PIRSR" id="PIRSR006621-2"/>
    </source>
</evidence>
<comment type="cofactor">
    <cofactor evidence="1 12 14">
        <name>FMN</name>
        <dbReference type="ChEBI" id="CHEBI:58210"/>
    </cofactor>
</comment>
<keyword evidence="8" id="KW-0694">RNA-binding</keyword>
<dbReference type="GO" id="GO:0000049">
    <property type="term" value="F:tRNA binding"/>
    <property type="evidence" value="ECO:0007669"/>
    <property type="project" value="UniProtKB-KW"/>
</dbReference>
<comment type="caution">
    <text evidence="16">The sequence shown here is derived from an EMBL/GenBank/DDBJ whole genome shotgun (WGS) entry which is preliminary data.</text>
</comment>
<dbReference type="GO" id="GO:0050660">
    <property type="term" value="F:flavin adenine dinucleotide binding"/>
    <property type="evidence" value="ECO:0007669"/>
    <property type="project" value="InterPro"/>
</dbReference>
<dbReference type="PIRSF" id="PIRSF006621">
    <property type="entry name" value="Dus"/>
    <property type="match status" value="1"/>
</dbReference>